<sequence length="357" mass="38176">MSTPLEPQHHLDPTGGDTNENAIELKDVEGLSQGQIVRRRFFRHRGALVGLIGIVVVALLAYTSIGALGLPGWWKFDHVAPNDVVNGGRPSLSLPVWLGGNGFAIGDHPFGQDEIGRDVFARVMKGTQTSLNVMVVISLLAAALGMVVGAISGYFRGAADQGLMRLTDLFLTFPVIVIGAVLGNIAGGGGPFLLALALGAVTWPTLARLVRGEFLTLREREFVDAAKVAGASSFRIMRKHMIPNAMGVIIVNTTLLASQAVLLETSLSYLGFGIKSPDVSLGTMIDEYQSAFATRPFLFWWPGVFIIIIALAVNFIGDGLRDAFDPRQKRIPSARKMRLAAAKGDRGTESNVSGSVQ</sequence>
<comment type="caution">
    <text evidence="10">The sequence shown here is derived from an EMBL/GenBank/DDBJ whole genome shotgun (WGS) entry which is preliminary data.</text>
</comment>
<evidence type="ECO:0000256" key="7">
    <source>
        <dbReference type="RuleBase" id="RU363032"/>
    </source>
</evidence>
<accession>A0A3N2CSP5</accession>
<dbReference type="Pfam" id="PF12911">
    <property type="entry name" value="OppC_N"/>
    <property type="match status" value="1"/>
</dbReference>
<dbReference type="InterPro" id="IPR025966">
    <property type="entry name" value="OppC_N"/>
</dbReference>
<dbReference type="OrthoDB" id="8906042at2"/>
<feature type="transmembrane region" description="Helical" evidence="7">
    <location>
        <begin position="167"/>
        <end position="186"/>
    </location>
</feature>
<dbReference type="Gene3D" id="1.10.3720.10">
    <property type="entry name" value="MetI-like"/>
    <property type="match status" value="1"/>
</dbReference>
<dbReference type="CDD" id="cd06261">
    <property type="entry name" value="TM_PBP2"/>
    <property type="match status" value="1"/>
</dbReference>
<feature type="transmembrane region" description="Helical" evidence="7">
    <location>
        <begin position="242"/>
        <end position="262"/>
    </location>
</feature>
<keyword evidence="6 7" id="KW-0472">Membrane</keyword>
<dbReference type="Pfam" id="PF00528">
    <property type="entry name" value="BPD_transp_1"/>
    <property type="match status" value="1"/>
</dbReference>
<evidence type="ECO:0000313" key="11">
    <source>
        <dbReference type="Proteomes" id="UP000281738"/>
    </source>
</evidence>
<feature type="transmembrane region" description="Helical" evidence="7">
    <location>
        <begin position="298"/>
        <end position="320"/>
    </location>
</feature>
<dbReference type="InterPro" id="IPR000515">
    <property type="entry name" value="MetI-like"/>
</dbReference>
<evidence type="ECO:0000256" key="1">
    <source>
        <dbReference type="ARBA" id="ARBA00004651"/>
    </source>
</evidence>
<feature type="transmembrane region" description="Helical" evidence="7">
    <location>
        <begin position="133"/>
        <end position="155"/>
    </location>
</feature>
<keyword evidence="3" id="KW-1003">Cell membrane</keyword>
<dbReference type="GO" id="GO:0055085">
    <property type="term" value="P:transmembrane transport"/>
    <property type="evidence" value="ECO:0007669"/>
    <property type="project" value="InterPro"/>
</dbReference>
<comment type="subcellular location">
    <subcellularLocation>
        <location evidence="1 7">Cell membrane</location>
        <topology evidence="1 7">Multi-pass membrane protein</topology>
    </subcellularLocation>
</comment>
<evidence type="ECO:0000256" key="3">
    <source>
        <dbReference type="ARBA" id="ARBA00022475"/>
    </source>
</evidence>
<protein>
    <submittedName>
        <fullName evidence="10">Peptide/nickel transport system permease protein</fullName>
    </submittedName>
</protein>
<evidence type="ECO:0000256" key="6">
    <source>
        <dbReference type="ARBA" id="ARBA00023136"/>
    </source>
</evidence>
<dbReference type="GO" id="GO:0005886">
    <property type="term" value="C:plasma membrane"/>
    <property type="evidence" value="ECO:0007669"/>
    <property type="project" value="UniProtKB-SubCell"/>
</dbReference>
<dbReference type="InterPro" id="IPR035906">
    <property type="entry name" value="MetI-like_sf"/>
</dbReference>
<organism evidence="10 11">
    <name type="scientific">Nocardioides aurantiacus</name>
    <dbReference type="NCBI Taxonomy" id="86796"/>
    <lineage>
        <taxon>Bacteria</taxon>
        <taxon>Bacillati</taxon>
        <taxon>Actinomycetota</taxon>
        <taxon>Actinomycetes</taxon>
        <taxon>Propionibacteriales</taxon>
        <taxon>Nocardioidaceae</taxon>
        <taxon>Nocardioides</taxon>
    </lineage>
</organism>
<evidence type="ECO:0000256" key="2">
    <source>
        <dbReference type="ARBA" id="ARBA00022448"/>
    </source>
</evidence>
<dbReference type="RefSeq" id="WP_123389703.1">
    <property type="nucleotide sequence ID" value="NZ_RKHO01000001.1"/>
</dbReference>
<evidence type="ECO:0000313" key="10">
    <source>
        <dbReference type="EMBL" id="ROR90577.1"/>
    </source>
</evidence>
<feature type="region of interest" description="Disordered" evidence="8">
    <location>
        <begin position="1"/>
        <end position="20"/>
    </location>
</feature>
<reference evidence="10 11" key="1">
    <citation type="submission" date="2018-11" db="EMBL/GenBank/DDBJ databases">
        <title>Sequencing the genomes of 1000 actinobacteria strains.</title>
        <authorList>
            <person name="Klenk H.-P."/>
        </authorList>
    </citation>
    <scope>NUCLEOTIDE SEQUENCE [LARGE SCALE GENOMIC DNA]</scope>
    <source>
        <strain evidence="10 11">DSM 12652</strain>
    </source>
</reference>
<proteinExistence type="inferred from homology"/>
<dbReference type="InterPro" id="IPR050366">
    <property type="entry name" value="BP-dependent_transpt_permease"/>
</dbReference>
<evidence type="ECO:0000256" key="4">
    <source>
        <dbReference type="ARBA" id="ARBA00022692"/>
    </source>
</evidence>
<feature type="transmembrane region" description="Helical" evidence="7">
    <location>
        <begin position="48"/>
        <end position="74"/>
    </location>
</feature>
<evidence type="ECO:0000256" key="8">
    <source>
        <dbReference type="SAM" id="MobiDB-lite"/>
    </source>
</evidence>
<gene>
    <name evidence="10" type="ORF">EDD33_1423</name>
</gene>
<keyword evidence="11" id="KW-1185">Reference proteome</keyword>
<evidence type="ECO:0000256" key="5">
    <source>
        <dbReference type="ARBA" id="ARBA00022989"/>
    </source>
</evidence>
<dbReference type="PANTHER" id="PTHR43386">
    <property type="entry name" value="OLIGOPEPTIDE TRANSPORT SYSTEM PERMEASE PROTEIN APPC"/>
    <property type="match status" value="1"/>
</dbReference>
<evidence type="ECO:0000259" key="9">
    <source>
        <dbReference type="PROSITE" id="PS50928"/>
    </source>
</evidence>
<feature type="domain" description="ABC transmembrane type-1" evidence="9">
    <location>
        <begin position="127"/>
        <end position="317"/>
    </location>
</feature>
<dbReference type="Proteomes" id="UP000281738">
    <property type="component" value="Unassembled WGS sequence"/>
</dbReference>
<keyword evidence="5 7" id="KW-1133">Transmembrane helix</keyword>
<dbReference type="SUPFAM" id="SSF161098">
    <property type="entry name" value="MetI-like"/>
    <property type="match status" value="1"/>
</dbReference>
<dbReference type="AlphaFoldDB" id="A0A3N2CSP5"/>
<keyword evidence="4 7" id="KW-0812">Transmembrane</keyword>
<dbReference type="PANTHER" id="PTHR43386:SF1">
    <property type="entry name" value="D,D-DIPEPTIDE TRANSPORT SYSTEM PERMEASE PROTEIN DDPC-RELATED"/>
    <property type="match status" value="1"/>
</dbReference>
<dbReference type="EMBL" id="RKHO01000001">
    <property type="protein sequence ID" value="ROR90577.1"/>
    <property type="molecule type" value="Genomic_DNA"/>
</dbReference>
<comment type="similarity">
    <text evidence="7">Belongs to the binding-protein-dependent transport system permease family.</text>
</comment>
<dbReference type="PROSITE" id="PS50928">
    <property type="entry name" value="ABC_TM1"/>
    <property type="match status" value="1"/>
</dbReference>
<feature type="transmembrane region" description="Helical" evidence="7">
    <location>
        <begin position="192"/>
        <end position="210"/>
    </location>
</feature>
<name>A0A3N2CSP5_9ACTN</name>
<keyword evidence="2 7" id="KW-0813">Transport</keyword>